<dbReference type="PROSITE" id="PS51898">
    <property type="entry name" value="TYR_RECOMBINASE"/>
    <property type="match status" value="1"/>
</dbReference>
<evidence type="ECO:0000259" key="5">
    <source>
        <dbReference type="PROSITE" id="PS51898"/>
    </source>
</evidence>
<dbReference type="GO" id="GO:0003677">
    <property type="term" value="F:DNA binding"/>
    <property type="evidence" value="ECO:0007669"/>
    <property type="project" value="UniProtKB-KW"/>
</dbReference>
<dbReference type="EMBL" id="JBHTBZ010000020">
    <property type="protein sequence ID" value="MFC7460800.1"/>
    <property type="molecule type" value="Genomic_DNA"/>
</dbReference>
<keyword evidence="8" id="KW-1185">Reference proteome</keyword>
<evidence type="ECO:0000256" key="2">
    <source>
        <dbReference type="ARBA" id="ARBA00023125"/>
    </source>
</evidence>
<dbReference type="Pfam" id="PF00589">
    <property type="entry name" value="Phage_integrase"/>
    <property type="match status" value="1"/>
</dbReference>
<dbReference type="InterPro" id="IPR044068">
    <property type="entry name" value="CB"/>
</dbReference>
<evidence type="ECO:0000256" key="1">
    <source>
        <dbReference type="ARBA" id="ARBA00022908"/>
    </source>
</evidence>
<comment type="caution">
    <text evidence="7">The sequence shown here is derived from an EMBL/GenBank/DDBJ whole genome shotgun (WGS) entry which is preliminary data.</text>
</comment>
<accession>A0ABW2SBV2</accession>
<dbReference type="SUPFAM" id="SSF56349">
    <property type="entry name" value="DNA breaking-rejoining enzymes"/>
    <property type="match status" value="1"/>
</dbReference>
<protein>
    <submittedName>
        <fullName evidence="7">Arm DNA-binding domain-containing protein</fullName>
    </submittedName>
</protein>
<reference evidence="8" key="1">
    <citation type="journal article" date="2019" name="Int. J. Syst. Evol. Microbiol.">
        <title>The Global Catalogue of Microorganisms (GCM) 10K type strain sequencing project: providing services to taxonomists for standard genome sequencing and annotation.</title>
        <authorList>
            <consortium name="The Broad Institute Genomics Platform"/>
            <consortium name="The Broad Institute Genome Sequencing Center for Infectious Disease"/>
            <person name="Wu L."/>
            <person name="Ma J."/>
        </authorList>
    </citation>
    <scope>NUCLEOTIDE SEQUENCE [LARGE SCALE GENOMIC DNA]</scope>
    <source>
        <strain evidence="8">CCUG 53903</strain>
    </source>
</reference>
<dbReference type="PROSITE" id="PS51900">
    <property type="entry name" value="CB"/>
    <property type="match status" value="1"/>
</dbReference>
<keyword evidence="3" id="KW-0233">DNA recombination</keyword>
<dbReference type="InterPro" id="IPR002104">
    <property type="entry name" value="Integrase_catalytic"/>
</dbReference>
<feature type="domain" description="Tyr recombinase" evidence="5">
    <location>
        <begin position="183"/>
        <end position="386"/>
    </location>
</feature>
<dbReference type="InterPro" id="IPR013762">
    <property type="entry name" value="Integrase-like_cat_sf"/>
</dbReference>
<organism evidence="7 8">
    <name type="scientific">Hydrogenophaga defluvii</name>
    <dbReference type="NCBI Taxonomy" id="249410"/>
    <lineage>
        <taxon>Bacteria</taxon>
        <taxon>Pseudomonadati</taxon>
        <taxon>Pseudomonadota</taxon>
        <taxon>Betaproteobacteria</taxon>
        <taxon>Burkholderiales</taxon>
        <taxon>Comamonadaceae</taxon>
        <taxon>Hydrogenophaga</taxon>
    </lineage>
</organism>
<evidence type="ECO:0000259" key="6">
    <source>
        <dbReference type="PROSITE" id="PS51900"/>
    </source>
</evidence>
<evidence type="ECO:0000256" key="3">
    <source>
        <dbReference type="ARBA" id="ARBA00023172"/>
    </source>
</evidence>
<evidence type="ECO:0000313" key="8">
    <source>
        <dbReference type="Proteomes" id="UP001596457"/>
    </source>
</evidence>
<dbReference type="Proteomes" id="UP001596457">
    <property type="component" value="Unassembled WGS sequence"/>
</dbReference>
<dbReference type="RefSeq" id="WP_382200386.1">
    <property type="nucleotide sequence ID" value="NZ_JBHTBZ010000020.1"/>
</dbReference>
<dbReference type="PANTHER" id="PTHR30349:SF36">
    <property type="entry name" value="PROPHAGE INTEGRASE INTR-RELATED"/>
    <property type="match status" value="1"/>
</dbReference>
<dbReference type="InterPro" id="IPR022000">
    <property type="entry name" value="Min27-like_integrase_DNA_bind"/>
</dbReference>
<dbReference type="InterPro" id="IPR011010">
    <property type="entry name" value="DNA_brk_join_enz"/>
</dbReference>
<evidence type="ECO:0000313" key="7">
    <source>
        <dbReference type="EMBL" id="MFC7460800.1"/>
    </source>
</evidence>
<name>A0ABW2SBV2_9BURK</name>
<gene>
    <name evidence="7" type="ORF">ACFQU0_10210</name>
</gene>
<dbReference type="CDD" id="cd01189">
    <property type="entry name" value="INT_ICEBs1_C_like"/>
    <property type="match status" value="1"/>
</dbReference>
<keyword evidence="2 4" id="KW-0238">DNA-binding</keyword>
<dbReference type="Pfam" id="PF12167">
    <property type="entry name" value="Arm-DNA-bind_2"/>
    <property type="match status" value="1"/>
</dbReference>
<sequence>MGRTGNGVEARLNSIRIKLVHQGVTVRETLTNEAGPLAPTPANLKHAARLAAEIRKRIGLGTFNLAEFFPDSPRAKAAAEQSETLGALLATWQKSKGKLSAATRDQYATAVRFWKRVLGEATPLDALTHKHLAAKIGGYPWPSAKTHNNYLIALRGALALEYRGAKQGANPLAGIENMTAVKKLPDPLSAEERDKILADMRKHYPDQVVAYFLWQFFTGMRPEETIALRWSDVDTQRQTVRVQRVRTFKGSERDGSKTHTVRDVDLLPQALEALKLMKPHTALLRTEREKEEDTSADIFQHPVTGRPWHDERSQRDTYWRPSLKRQGVRWRTAYATRHTFATCALMAGVPPAYIAAQLGHSVKMLLDRYARWIPGGDGGGARALLAAAMGGDSPLKSPQAGNGA</sequence>
<dbReference type="Gene3D" id="1.10.443.10">
    <property type="entry name" value="Intergrase catalytic core"/>
    <property type="match status" value="1"/>
</dbReference>
<keyword evidence="1" id="KW-0229">DNA integration</keyword>
<dbReference type="InterPro" id="IPR050090">
    <property type="entry name" value="Tyrosine_recombinase_XerCD"/>
</dbReference>
<proteinExistence type="predicted"/>
<evidence type="ECO:0000256" key="4">
    <source>
        <dbReference type="PROSITE-ProRule" id="PRU01248"/>
    </source>
</evidence>
<dbReference type="PANTHER" id="PTHR30349">
    <property type="entry name" value="PHAGE INTEGRASE-RELATED"/>
    <property type="match status" value="1"/>
</dbReference>
<feature type="domain" description="Core-binding (CB)" evidence="6">
    <location>
        <begin position="83"/>
        <end position="162"/>
    </location>
</feature>